<dbReference type="FunFam" id="1.20.1070.10:FF:000568">
    <property type="entry name" value="Uncharacterized protein"/>
    <property type="match status" value="1"/>
</dbReference>
<accession>C3YM73</accession>
<keyword evidence="13" id="KW-1185">Reference proteome</keyword>
<dbReference type="GO" id="GO:0005886">
    <property type="term" value="C:plasma membrane"/>
    <property type="evidence" value="ECO:0007669"/>
    <property type="project" value="UniProtKB-SubCell"/>
</dbReference>
<dbReference type="FunFam" id="1.20.1070.10:FF:000755">
    <property type="entry name" value="Uncharacterized protein"/>
    <property type="match status" value="1"/>
</dbReference>
<dbReference type="CDD" id="cd00637">
    <property type="entry name" value="7tm_classA_rhodopsin-like"/>
    <property type="match status" value="1"/>
</dbReference>
<keyword evidence="2" id="KW-1003">Cell membrane</keyword>
<gene>
    <name evidence="14" type="primary">LOC118432205</name>
    <name evidence="12" type="ORF">BRAFLDRAFT_81936</name>
</gene>
<evidence type="ECO:0000256" key="10">
    <source>
        <dbReference type="SAM" id="Phobius"/>
    </source>
</evidence>
<dbReference type="GO" id="GO:0007186">
    <property type="term" value="P:G protein-coupled receptor signaling pathway"/>
    <property type="evidence" value="ECO:0000318"/>
    <property type="project" value="GO_Central"/>
</dbReference>
<evidence type="ECO:0000256" key="2">
    <source>
        <dbReference type="ARBA" id="ARBA00022475"/>
    </source>
</evidence>
<feature type="transmembrane region" description="Helical" evidence="10">
    <location>
        <begin position="348"/>
        <end position="369"/>
    </location>
</feature>
<dbReference type="Proteomes" id="UP000001554">
    <property type="component" value="Chromosome 15"/>
</dbReference>
<reference evidence="14" key="3">
    <citation type="submission" date="2025-04" db="UniProtKB">
        <authorList>
            <consortium name="RefSeq"/>
        </authorList>
    </citation>
    <scope>IDENTIFICATION</scope>
    <source>
        <strain evidence="14">S238N-H82</strain>
        <tissue evidence="14">Testes</tissue>
    </source>
</reference>
<dbReference type="PROSITE" id="PS50262">
    <property type="entry name" value="G_PROTEIN_RECEP_F1_2"/>
    <property type="match status" value="1"/>
</dbReference>
<comment type="subcellular location">
    <subcellularLocation>
        <location evidence="1">Cell membrane</location>
        <topology evidence="1">Multi-pass membrane protein</topology>
    </subcellularLocation>
</comment>
<feature type="transmembrane region" description="Helical" evidence="10">
    <location>
        <begin position="43"/>
        <end position="64"/>
    </location>
</feature>
<feature type="transmembrane region" description="Helical" evidence="10">
    <location>
        <begin position="6"/>
        <end position="31"/>
    </location>
</feature>
<reference evidence="13" key="2">
    <citation type="journal article" date="2020" name="Nat. Ecol. Evol.">
        <title>Deeply conserved synteny resolves early events in vertebrate evolution.</title>
        <authorList>
            <person name="Simakov O."/>
            <person name="Marletaz F."/>
            <person name="Yue J.X."/>
            <person name="O'Connell B."/>
            <person name="Jenkins J."/>
            <person name="Brandt A."/>
            <person name="Calef R."/>
            <person name="Tung C.H."/>
            <person name="Huang T.K."/>
            <person name="Schmutz J."/>
            <person name="Satoh N."/>
            <person name="Yu J.K."/>
            <person name="Putnam N.H."/>
            <person name="Green R.E."/>
            <person name="Rokhsar D.S."/>
        </authorList>
    </citation>
    <scope>NUCLEOTIDE SEQUENCE [LARGE SCALE GENOMIC DNA]</scope>
    <source>
        <strain evidence="13">S238N-H82</strain>
    </source>
</reference>
<feature type="domain" description="G-protein coupled receptors family 1 profile" evidence="11">
    <location>
        <begin position="23"/>
        <end position="396"/>
    </location>
</feature>
<protein>
    <submittedName>
        <fullName evidence="14">G-protein coupled receptor 84-like</fullName>
    </submittedName>
</protein>
<feature type="transmembrane region" description="Helical" evidence="10">
    <location>
        <begin position="381"/>
        <end position="399"/>
    </location>
</feature>
<dbReference type="KEGG" id="bfo:118432205"/>
<evidence type="ECO:0000256" key="8">
    <source>
        <dbReference type="ARBA" id="ARBA00023224"/>
    </source>
</evidence>
<organism>
    <name type="scientific">Branchiostoma floridae</name>
    <name type="common">Florida lancelet</name>
    <name type="synonym">Amphioxus</name>
    <dbReference type="NCBI Taxonomy" id="7739"/>
    <lineage>
        <taxon>Eukaryota</taxon>
        <taxon>Metazoa</taxon>
        <taxon>Chordata</taxon>
        <taxon>Cephalochordata</taxon>
        <taxon>Leptocardii</taxon>
        <taxon>Amphioxiformes</taxon>
        <taxon>Branchiostomatidae</taxon>
        <taxon>Branchiostoma</taxon>
    </lineage>
</organism>
<feature type="transmembrane region" description="Helical" evidence="10">
    <location>
        <begin position="84"/>
        <end position="106"/>
    </location>
</feature>
<keyword evidence="6 10" id="KW-0472">Membrane</keyword>
<dbReference type="GeneID" id="118432205"/>
<feature type="transmembrane region" description="Helical" evidence="10">
    <location>
        <begin position="118"/>
        <end position="142"/>
    </location>
</feature>
<dbReference type="eggNOG" id="KOG3656">
    <property type="taxonomic scope" value="Eukaryota"/>
</dbReference>
<sequence>MATAGEYVLVVFNGITIVLTVVGGLLTIVTICTRPALRRLVNVPLVSLGCADILYATFFTPLWIHQILNPQWEPPPALCWLMGYASPVLWGVSLAHMLCIALQRYFKICTHSTRMNSTPALVAMLLLAWLVPAISFLPLFLIEEVKVDPKLKRCALGNSDNNWAKIPPGILNLFFPYVAASAIYIIIQNHVRKSKNRVQANTHGPTANMAVQNVPGNNDSAGQSSNTNITKMANPSSNIKGVKWVGDENSSSSYDGQNDNNCIEPAAGTPKGTNLVATVSGICTKEQGKPSSSSDEEQSDTEPYRAKGIPLNDTTVSDQPDKKERQPHVVSGGKSQNSSAAEKQITKMMMILFVVYTLCNLPITIMGIFSSHVSGDAFTVGHFLGSLSGVLNPIVYGAMNKNIRQGYKHVLDSMLNFIS</sequence>
<keyword evidence="8" id="KW-0807">Transducer</keyword>
<evidence type="ECO:0000256" key="9">
    <source>
        <dbReference type="SAM" id="MobiDB-lite"/>
    </source>
</evidence>
<dbReference type="Pfam" id="PF00001">
    <property type="entry name" value="7tm_1"/>
    <property type="match status" value="1"/>
</dbReference>
<evidence type="ECO:0000256" key="3">
    <source>
        <dbReference type="ARBA" id="ARBA00022692"/>
    </source>
</evidence>
<dbReference type="PRINTS" id="PR00237">
    <property type="entry name" value="GPCRRHODOPSN"/>
</dbReference>
<dbReference type="InParanoid" id="C3YM73"/>
<dbReference type="PANTHER" id="PTHR24228">
    <property type="entry name" value="B2 BRADYKININ RECEPTOR/ANGIOTENSIN II RECEPTOR"/>
    <property type="match status" value="1"/>
</dbReference>
<dbReference type="RefSeq" id="XP_035699627.1">
    <property type="nucleotide sequence ID" value="XM_035843734.1"/>
</dbReference>
<keyword evidence="5" id="KW-0297">G-protein coupled receptor</keyword>
<feature type="region of interest" description="Disordered" evidence="9">
    <location>
        <begin position="207"/>
        <end position="270"/>
    </location>
</feature>
<dbReference type="Gene3D" id="1.20.1070.10">
    <property type="entry name" value="Rhodopsin 7-helix transmembrane proteins"/>
    <property type="match status" value="2"/>
</dbReference>
<dbReference type="STRING" id="7739.C3YM73"/>
<dbReference type="GO" id="GO:0004930">
    <property type="term" value="F:G protein-coupled receptor activity"/>
    <property type="evidence" value="ECO:0007669"/>
    <property type="project" value="UniProtKB-KW"/>
</dbReference>
<name>C3YM73_BRAFL</name>
<dbReference type="AlphaFoldDB" id="C3YM73"/>
<evidence type="ECO:0000256" key="6">
    <source>
        <dbReference type="ARBA" id="ARBA00023136"/>
    </source>
</evidence>
<evidence type="ECO:0000256" key="5">
    <source>
        <dbReference type="ARBA" id="ARBA00023040"/>
    </source>
</evidence>
<dbReference type="SUPFAM" id="SSF81321">
    <property type="entry name" value="Family A G protein-coupled receptor-like"/>
    <property type="match status" value="1"/>
</dbReference>
<keyword evidence="3 10" id="KW-0812">Transmembrane</keyword>
<feature type="compositionally biased region" description="Polar residues" evidence="9">
    <location>
        <begin position="207"/>
        <end position="239"/>
    </location>
</feature>
<dbReference type="EMBL" id="GG666529">
    <property type="protein sequence ID" value="EEN58667.1"/>
    <property type="molecule type" value="Genomic_DNA"/>
</dbReference>
<evidence type="ECO:0000313" key="13">
    <source>
        <dbReference type="Proteomes" id="UP000001554"/>
    </source>
</evidence>
<evidence type="ECO:0000313" key="12">
    <source>
        <dbReference type="EMBL" id="EEN58667.1"/>
    </source>
</evidence>
<reference evidence="12" key="1">
    <citation type="journal article" date="2008" name="Nature">
        <title>The amphioxus genome and the evolution of the chordate karyotype.</title>
        <authorList>
            <consortium name="US DOE Joint Genome Institute (JGI-PGF)"/>
            <person name="Putnam N.H."/>
            <person name="Butts T."/>
            <person name="Ferrier D.E.K."/>
            <person name="Furlong R.F."/>
            <person name="Hellsten U."/>
            <person name="Kawashima T."/>
            <person name="Robinson-Rechavi M."/>
            <person name="Shoguchi E."/>
            <person name="Terry A."/>
            <person name="Yu J.-K."/>
            <person name="Benito-Gutierrez E.L."/>
            <person name="Dubchak I."/>
            <person name="Garcia-Fernandez J."/>
            <person name="Gibson-Brown J.J."/>
            <person name="Grigoriev I.V."/>
            <person name="Horton A.C."/>
            <person name="de Jong P.J."/>
            <person name="Jurka J."/>
            <person name="Kapitonov V.V."/>
            <person name="Kohara Y."/>
            <person name="Kuroki Y."/>
            <person name="Lindquist E."/>
            <person name="Lucas S."/>
            <person name="Osoegawa K."/>
            <person name="Pennacchio L.A."/>
            <person name="Salamov A.A."/>
            <person name="Satou Y."/>
            <person name="Sauka-Spengler T."/>
            <person name="Schmutz J."/>
            <person name="Shin-I T."/>
            <person name="Toyoda A."/>
            <person name="Bronner-Fraser M."/>
            <person name="Fujiyama A."/>
            <person name="Holland L.Z."/>
            <person name="Holland P.W.H."/>
            <person name="Satoh N."/>
            <person name="Rokhsar D.S."/>
        </authorList>
    </citation>
    <scope>NUCLEOTIDE SEQUENCE [LARGE SCALE GENOMIC DNA]</scope>
    <source>
        <strain evidence="12">S238N-H82</strain>
        <tissue evidence="12">Testes</tissue>
    </source>
</reference>
<dbReference type="OrthoDB" id="6151005at2759"/>
<evidence type="ECO:0000259" key="11">
    <source>
        <dbReference type="PROSITE" id="PS50262"/>
    </source>
</evidence>
<dbReference type="InterPro" id="IPR000276">
    <property type="entry name" value="GPCR_Rhodpsn"/>
</dbReference>
<proteinExistence type="predicted"/>
<evidence type="ECO:0000313" key="14">
    <source>
        <dbReference type="RefSeq" id="XP_035699627.1"/>
    </source>
</evidence>
<dbReference type="InterPro" id="IPR017452">
    <property type="entry name" value="GPCR_Rhodpsn_7TM"/>
</dbReference>
<feature type="region of interest" description="Disordered" evidence="9">
    <location>
        <begin position="285"/>
        <end position="339"/>
    </location>
</feature>
<feature type="transmembrane region" description="Helical" evidence="10">
    <location>
        <begin position="169"/>
        <end position="187"/>
    </location>
</feature>
<evidence type="ECO:0000256" key="7">
    <source>
        <dbReference type="ARBA" id="ARBA00023170"/>
    </source>
</evidence>
<dbReference type="PANTHER" id="PTHR24228:SF72">
    <property type="entry name" value="G-PROTEIN COUPLED RECEPTORS FAMILY 1 PROFILE DOMAIN-CONTAINING PROTEIN"/>
    <property type="match status" value="1"/>
</dbReference>
<evidence type="ECO:0000256" key="4">
    <source>
        <dbReference type="ARBA" id="ARBA00022989"/>
    </source>
</evidence>
<evidence type="ECO:0000256" key="1">
    <source>
        <dbReference type="ARBA" id="ARBA00004651"/>
    </source>
</evidence>
<feature type="compositionally biased region" description="Polar residues" evidence="9">
    <location>
        <begin position="248"/>
        <end position="261"/>
    </location>
</feature>
<keyword evidence="7" id="KW-0675">Receptor</keyword>
<keyword evidence="4 10" id="KW-1133">Transmembrane helix</keyword>